<dbReference type="HAMAP" id="MF_00133">
    <property type="entry name" value="Trp_synth_beta"/>
    <property type="match status" value="1"/>
</dbReference>
<dbReference type="Gene3D" id="3.40.50.1100">
    <property type="match status" value="2"/>
</dbReference>
<dbReference type="AlphaFoldDB" id="C8X0Z2"/>
<comment type="subunit">
    <text evidence="4 11">Tetramer of two alpha and two beta chains.</text>
</comment>
<keyword evidence="6 11" id="KW-0822">Tryptophan biosynthesis</keyword>
<evidence type="ECO:0000256" key="11">
    <source>
        <dbReference type="HAMAP-Rule" id="MF_00133"/>
    </source>
</evidence>
<keyword evidence="9 11" id="KW-0456">Lyase</keyword>
<dbReference type="InterPro" id="IPR036052">
    <property type="entry name" value="TrpB-like_PALP_sf"/>
</dbReference>
<evidence type="ECO:0000256" key="4">
    <source>
        <dbReference type="ARBA" id="ARBA00011270"/>
    </source>
</evidence>
<evidence type="ECO:0000313" key="13">
    <source>
        <dbReference type="EMBL" id="ACV68089.1"/>
    </source>
</evidence>
<evidence type="ECO:0000256" key="8">
    <source>
        <dbReference type="ARBA" id="ARBA00023141"/>
    </source>
</evidence>
<comment type="pathway">
    <text evidence="2 11">Amino-acid biosynthesis; L-tryptophan biosynthesis; L-tryptophan from chorismate: step 5/5.</text>
</comment>
<feature type="modified residue" description="N6-(pyridoxal phosphate)lysine" evidence="11">
    <location>
        <position position="90"/>
    </location>
</feature>
<dbReference type="STRING" id="485915.Dret_0798"/>
<dbReference type="PROSITE" id="PS00168">
    <property type="entry name" value="TRP_SYNTHASE_BETA"/>
    <property type="match status" value="1"/>
</dbReference>
<evidence type="ECO:0000256" key="7">
    <source>
        <dbReference type="ARBA" id="ARBA00022898"/>
    </source>
</evidence>
<dbReference type="KEGG" id="drt:Dret_0798"/>
<protein>
    <recommendedName>
        <fullName evidence="11">Tryptophan synthase beta chain</fullName>
        <ecNumber evidence="11">4.2.1.20</ecNumber>
    </recommendedName>
</protein>
<keyword evidence="14" id="KW-1185">Reference proteome</keyword>
<dbReference type="Pfam" id="PF00291">
    <property type="entry name" value="PALP"/>
    <property type="match status" value="1"/>
</dbReference>
<evidence type="ECO:0000256" key="10">
    <source>
        <dbReference type="ARBA" id="ARBA00049047"/>
    </source>
</evidence>
<comment type="cofactor">
    <cofactor evidence="1 11">
        <name>pyridoxal 5'-phosphate</name>
        <dbReference type="ChEBI" id="CHEBI:597326"/>
    </cofactor>
</comment>
<evidence type="ECO:0000256" key="2">
    <source>
        <dbReference type="ARBA" id="ARBA00004733"/>
    </source>
</evidence>
<dbReference type="Proteomes" id="UP000001052">
    <property type="component" value="Chromosome"/>
</dbReference>
<dbReference type="InterPro" id="IPR006654">
    <property type="entry name" value="Trp_synth_beta"/>
</dbReference>
<accession>C8X0Z2</accession>
<dbReference type="NCBIfam" id="TIGR00263">
    <property type="entry name" value="trpB"/>
    <property type="match status" value="1"/>
</dbReference>
<sequence length="400" mass="43104">MTATLSADGFFGPYGGQFVPEQLRSVLSELDQAFQSAKQDPEFLRDYSYYLNTYVGRPSPIYHCANLSRRLGGAQIYLKREDLNHLGAHKVNNTIGQILLARRMGKKKIIAETGAGQHGVATAATAALMDMECTIYMGEEDIRRQELNVFRMQMMGATVVPATSGQRTLKEAVDEAINAWVLDADNTFYLLGSAVGPHPYPSMVRHFQEIIGSEARAQIQEEAKRLPDHVIACVGGGSNAIGIFSAFLNDSEVVLEGVEPSGRGLECGEHAATLTLGQPGTMHGFHSYMLQDDAGEPAPVYSISAGLDYPSVGPEHSFLKDAGRVSYVMASDKQALDAFFMLSKTEGIIPALESSHALARAIELAPSQSPEALILVNLSGRGDKDVAEVKHIVEQGGCAG</sequence>
<evidence type="ECO:0000256" key="3">
    <source>
        <dbReference type="ARBA" id="ARBA00009982"/>
    </source>
</evidence>
<evidence type="ECO:0000313" key="14">
    <source>
        <dbReference type="Proteomes" id="UP000001052"/>
    </source>
</evidence>
<dbReference type="EC" id="4.2.1.20" evidence="11"/>
<dbReference type="InterPro" id="IPR001926">
    <property type="entry name" value="TrpB-like_PALP"/>
</dbReference>
<keyword evidence="5 11" id="KW-0028">Amino-acid biosynthesis</keyword>
<dbReference type="OrthoDB" id="9766131at2"/>
<dbReference type="PANTHER" id="PTHR48077">
    <property type="entry name" value="TRYPTOPHAN SYNTHASE-RELATED"/>
    <property type="match status" value="1"/>
</dbReference>
<comment type="similarity">
    <text evidence="3 11">Belongs to the TrpB family.</text>
</comment>
<proteinExistence type="inferred from homology"/>
<gene>
    <name evidence="11" type="primary">trpB</name>
    <name evidence="13" type="ordered locus">Dret_0798</name>
</gene>
<evidence type="ECO:0000256" key="9">
    <source>
        <dbReference type="ARBA" id="ARBA00023239"/>
    </source>
</evidence>
<feature type="domain" description="Tryptophan synthase beta chain-like PALP" evidence="12">
    <location>
        <begin position="56"/>
        <end position="380"/>
    </location>
</feature>
<keyword evidence="8 11" id="KW-0057">Aromatic amino acid biosynthesis</keyword>
<comment type="catalytic activity">
    <reaction evidence="10 11">
        <text>(1S,2R)-1-C-(indol-3-yl)glycerol 3-phosphate + L-serine = D-glyceraldehyde 3-phosphate + L-tryptophan + H2O</text>
        <dbReference type="Rhea" id="RHEA:10532"/>
        <dbReference type="ChEBI" id="CHEBI:15377"/>
        <dbReference type="ChEBI" id="CHEBI:33384"/>
        <dbReference type="ChEBI" id="CHEBI:57912"/>
        <dbReference type="ChEBI" id="CHEBI:58866"/>
        <dbReference type="ChEBI" id="CHEBI:59776"/>
        <dbReference type="EC" id="4.2.1.20"/>
    </reaction>
</comment>
<dbReference type="GO" id="GO:0005737">
    <property type="term" value="C:cytoplasm"/>
    <property type="evidence" value="ECO:0007669"/>
    <property type="project" value="TreeGrafter"/>
</dbReference>
<reference evidence="14" key="1">
    <citation type="submission" date="2009-09" db="EMBL/GenBank/DDBJ databases">
        <title>The complete chromosome of Desulfohalobium retbaense DSM 5692.</title>
        <authorList>
            <consortium name="US DOE Joint Genome Institute (JGI-PGF)"/>
            <person name="Lucas S."/>
            <person name="Copeland A."/>
            <person name="Lapidus A."/>
            <person name="Glavina del Rio T."/>
            <person name="Dalin E."/>
            <person name="Tice H."/>
            <person name="Bruce D."/>
            <person name="Goodwin L."/>
            <person name="Pitluck S."/>
            <person name="Kyrpides N."/>
            <person name="Mavromatis K."/>
            <person name="Ivanova N."/>
            <person name="Mikhailova N."/>
            <person name="Munk A.C."/>
            <person name="Brettin T."/>
            <person name="Detter J.C."/>
            <person name="Han C."/>
            <person name="Tapia R."/>
            <person name="Larimer F."/>
            <person name="Land M."/>
            <person name="Hauser L."/>
            <person name="Markowitz V."/>
            <person name="Cheng J.-F."/>
            <person name="Hugenholtz P."/>
            <person name="Woyke T."/>
            <person name="Wu D."/>
            <person name="Spring S."/>
            <person name="Klenk H.-P."/>
            <person name="Eisen J.A."/>
        </authorList>
    </citation>
    <scope>NUCLEOTIDE SEQUENCE [LARGE SCALE GENOMIC DNA]</scope>
    <source>
        <strain evidence="14">DSM 5692</strain>
    </source>
</reference>
<dbReference type="InterPro" id="IPR023026">
    <property type="entry name" value="Trp_synth_beta/beta-like"/>
</dbReference>
<dbReference type="CDD" id="cd06446">
    <property type="entry name" value="Trp-synth_B"/>
    <property type="match status" value="1"/>
</dbReference>
<dbReference type="RefSeq" id="WP_015751247.1">
    <property type="nucleotide sequence ID" value="NC_013223.1"/>
</dbReference>
<dbReference type="eggNOG" id="COG0133">
    <property type="taxonomic scope" value="Bacteria"/>
</dbReference>
<dbReference type="UniPathway" id="UPA00035">
    <property type="reaction ID" value="UER00044"/>
</dbReference>
<dbReference type="HOGENOM" id="CLU_016734_3_1_7"/>
<dbReference type="SUPFAM" id="SSF53686">
    <property type="entry name" value="Tryptophan synthase beta subunit-like PLP-dependent enzymes"/>
    <property type="match status" value="1"/>
</dbReference>
<dbReference type="EMBL" id="CP001734">
    <property type="protein sequence ID" value="ACV68089.1"/>
    <property type="molecule type" value="Genomic_DNA"/>
</dbReference>
<evidence type="ECO:0000256" key="1">
    <source>
        <dbReference type="ARBA" id="ARBA00001933"/>
    </source>
</evidence>
<reference evidence="13 14" key="2">
    <citation type="journal article" date="2010" name="Stand. Genomic Sci.">
        <title>Complete genome sequence of Desulfohalobium retbaense type strain (HR(100)).</title>
        <authorList>
            <person name="Spring S."/>
            <person name="Nolan M."/>
            <person name="Lapidus A."/>
            <person name="Glavina Del Rio T."/>
            <person name="Copeland A."/>
            <person name="Tice H."/>
            <person name="Cheng J.F."/>
            <person name="Lucas S."/>
            <person name="Land M."/>
            <person name="Chen F."/>
            <person name="Bruce D."/>
            <person name="Goodwin L."/>
            <person name="Pitluck S."/>
            <person name="Ivanova N."/>
            <person name="Mavromatis K."/>
            <person name="Mikhailova N."/>
            <person name="Pati A."/>
            <person name="Chen A."/>
            <person name="Palaniappan K."/>
            <person name="Hauser L."/>
            <person name="Chang Y.J."/>
            <person name="Jeffries C.D."/>
            <person name="Munk C."/>
            <person name="Kiss H."/>
            <person name="Chain P."/>
            <person name="Han C."/>
            <person name="Brettin T."/>
            <person name="Detter J.C."/>
            <person name="Schuler E."/>
            <person name="Goker M."/>
            <person name="Rohde M."/>
            <person name="Bristow J."/>
            <person name="Eisen J.A."/>
            <person name="Markowitz V."/>
            <person name="Hugenholtz P."/>
            <person name="Kyrpides N.C."/>
            <person name="Klenk H.P."/>
        </authorList>
    </citation>
    <scope>NUCLEOTIDE SEQUENCE [LARGE SCALE GENOMIC DNA]</scope>
    <source>
        <strain evidence="13 14">DSM 5692</strain>
    </source>
</reference>
<comment type="function">
    <text evidence="11">The beta subunit is responsible for the synthesis of L-tryptophan from indole and L-serine.</text>
</comment>
<evidence type="ECO:0000256" key="6">
    <source>
        <dbReference type="ARBA" id="ARBA00022822"/>
    </source>
</evidence>
<dbReference type="FunFam" id="3.40.50.1100:FF:000001">
    <property type="entry name" value="Tryptophan synthase beta chain"/>
    <property type="match status" value="1"/>
</dbReference>
<organism evidence="13 14">
    <name type="scientific">Desulfohalobium retbaense (strain ATCC 49708 / DSM 5692 / JCM 16813 / HR100)</name>
    <dbReference type="NCBI Taxonomy" id="485915"/>
    <lineage>
        <taxon>Bacteria</taxon>
        <taxon>Pseudomonadati</taxon>
        <taxon>Thermodesulfobacteriota</taxon>
        <taxon>Desulfovibrionia</taxon>
        <taxon>Desulfovibrionales</taxon>
        <taxon>Desulfohalobiaceae</taxon>
        <taxon>Desulfohalobium</taxon>
    </lineage>
</organism>
<dbReference type="FunFam" id="3.40.50.1100:FF:000004">
    <property type="entry name" value="Tryptophan synthase beta chain"/>
    <property type="match status" value="1"/>
</dbReference>
<dbReference type="PANTHER" id="PTHR48077:SF3">
    <property type="entry name" value="TRYPTOPHAN SYNTHASE"/>
    <property type="match status" value="1"/>
</dbReference>
<evidence type="ECO:0000259" key="12">
    <source>
        <dbReference type="Pfam" id="PF00291"/>
    </source>
</evidence>
<name>C8X0Z2_DESRD</name>
<keyword evidence="7 11" id="KW-0663">Pyridoxal phosphate</keyword>
<evidence type="ECO:0000256" key="5">
    <source>
        <dbReference type="ARBA" id="ARBA00022605"/>
    </source>
</evidence>
<dbReference type="InterPro" id="IPR006653">
    <property type="entry name" value="Trp_synth_b_CS"/>
</dbReference>
<dbReference type="GO" id="GO:0004834">
    <property type="term" value="F:tryptophan synthase activity"/>
    <property type="evidence" value="ECO:0007669"/>
    <property type="project" value="UniProtKB-UniRule"/>
</dbReference>
<dbReference type="PIRSF" id="PIRSF001413">
    <property type="entry name" value="Trp_syn_beta"/>
    <property type="match status" value="1"/>
</dbReference>